<comment type="caution">
    <text evidence="10">The sequence shown here is derived from an EMBL/GenBank/DDBJ whole genome shotgun (WGS) entry which is preliminary data.</text>
</comment>
<evidence type="ECO:0000313" key="10">
    <source>
        <dbReference type="EMBL" id="EMG48385.1"/>
    </source>
</evidence>
<dbReference type="PANTHER" id="PTHR47540">
    <property type="entry name" value="THIAMINE REPRESSIBLE GENES REGULATORY PROTEIN THI5"/>
    <property type="match status" value="1"/>
</dbReference>
<evidence type="ECO:0000256" key="5">
    <source>
        <dbReference type="ARBA" id="ARBA00023125"/>
    </source>
</evidence>
<dbReference type="CDD" id="cd00067">
    <property type="entry name" value="GAL4"/>
    <property type="match status" value="1"/>
</dbReference>
<proteinExistence type="predicted"/>
<dbReference type="CDD" id="cd12148">
    <property type="entry name" value="fungal_TF_MHR"/>
    <property type="match status" value="1"/>
</dbReference>
<dbReference type="InterPro" id="IPR001138">
    <property type="entry name" value="Zn2Cys6_DnaBD"/>
</dbReference>
<dbReference type="HOGENOM" id="CLU_007695_0_0_1"/>
<dbReference type="PANTHER" id="PTHR47540:SF1">
    <property type="entry name" value="ACTIVATOR OF STRESS GENES 1-RELATED"/>
    <property type="match status" value="1"/>
</dbReference>
<dbReference type="STRING" id="1245528.M3JZD6"/>
<evidence type="ECO:0000259" key="9">
    <source>
        <dbReference type="PROSITE" id="PS50048"/>
    </source>
</evidence>
<name>M3JZD6_CANMX</name>
<dbReference type="AlphaFoldDB" id="M3JZD6"/>
<reference evidence="10 11" key="1">
    <citation type="submission" date="2013-02" db="EMBL/GenBank/DDBJ databases">
        <title>Genome sequence of Candida maltosa Xu316, a potential industrial strain for xylitol and ethanol production.</title>
        <authorList>
            <person name="Yu J."/>
            <person name="Wang Q."/>
            <person name="Geng X."/>
            <person name="Bao W."/>
            <person name="He P."/>
            <person name="Cai J."/>
        </authorList>
    </citation>
    <scope>NUCLEOTIDE SEQUENCE [LARGE SCALE GENOMIC DNA]</scope>
    <source>
        <strain evidence="11">Xu316</strain>
    </source>
</reference>
<dbReference type="EMBL" id="AOGT01001132">
    <property type="protein sequence ID" value="EMG48385.1"/>
    <property type="molecule type" value="Genomic_DNA"/>
</dbReference>
<dbReference type="OrthoDB" id="3364175at2759"/>
<accession>M3JZD6</accession>
<dbReference type="PROSITE" id="PS50048">
    <property type="entry name" value="ZN2_CY6_FUNGAL_2"/>
    <property type="match status" value="1"/>
</dbReference>
<keyword evidence="3" id="KW-0862">Zinc</keyword>
<evidence type="ECO:0000256" key="1">
    <source>
        <dbReference type="ARBA" id="ARBA00004123"/>
    </source>
</evidence>
<evidence type="ECO:0000256" key="7">
    <source>
        <dbReference type="ARBA" id="ARBA00023242"/>
    </source>
</evidence>
<feature type="region of interest" description="Disordered" evidence="8">
    <location>
        <begin position="110"/>
        <end position="131"/>
    </location>
</feature>
<dbReference type="GO" id="GO:0005634">
    <property type="term" value="C:nucleus"/>
    <property type="evidence" value="ECO:0007669"/>
    <property type="project" value="UniProtKB-SubCell"/>
</dbReference>
<evidence type="ECO:0000256" key="3">
    <source>
        <dbReference type="ARBA" id="ARBA00022833"/>
    </source>
</evidence>
<dbReference type="GO" id="GO:0008270">
    <property type="term" value="F:zinc ion binding"/>
    <property type="evidence" value="ECO:0007669"/>
    <property type="project" value="InterPro"/>
</dbReference>
<dbReference type="GO" id="GO:0006351">
    <property type="term" value="P:DNA-templated transcription"/>
    <property type="evidence" value="ECO:0007669"/>
    <property type="project" value="InterPro"/>
</dbReference>
<keyword evidence="6" id="KW-0804">Transcription</keyword>
<protein>
    <recommendedName>
        <fullName evidence="9">Zn(2)-C6 fungal-type domain-containing protein</fullName>
    </recommendedName>
</protein>
<dbReference type="PROSITE" id="PS00463">
    <property type="entry name" value="ZN2_CY6_FUNGAL_1"/>
    <property type="match status" value="1"/>
</dbReference>
<dbReference type="GO" id="GO:0043565">
    <property type="term" value="F:sequence-specific DNA binding"/>
    <property type="evidence" value="ECO:0007669"/>
    <property type="project" value="TreeGrafter"/>
</dbReference>
<dbReference type="Gene3D" id="4.10.240.10">
    <property type="entry name" value="Zn(2)-C6 fungal-type DNA-binding domain"/>
    <property type="match status" value="1"/>
</dbReference>
<keyword evidence="2" id="KW-0479">Metal-binding</keyword>
<feature type="compositionally biased region" description="Polar residues" evidence="8">
    <location>
        <begin position="113"/>
        <end position="131"/>
    </location>
</feature>
<dbReference type="Pfam" id="PF04082">
    <property type="entry name" value="Fungal_trans"/>
    <property type="match status" value="1"/>
</dbReference>
<dbReference type="GO" id="GO:0045944">
    <property type="term" value="P:positive regulation of transcription by RNA polymerase II"/>
    <property type="evidence" value="ECO:0007669"/>
    <property type="project" value="TreeGrafter"/>
</dbReference>
<dbReference type="InterPro" id="IPR051711">
    <property type="entry name" value="Stress_Response_Reg"/>
</dbReference>
<evidence type="ECO:0000256" key="4">
    <source>
        <dbReference type="ARBA" id="ARBA00023015"/>
    </source>
</evidence>
<dbReference type="SUPFAM" id="SSF57701">
    <property type="entry name" value="Zn2/Cys6 DNA-binding domain"/>
    <property type="match status" value="1"/>
</dbReference>
<keyword evidence="5" id="KW-0238">DNA-binding</keyword>
<dbReference type="eggNOG" id="ENOG502QVYJ">
    <property type="taxonomic scope" value="Eukaryota"/>
</dbReference>
<dbReference type="GO" id="GO:0000981">
    <property type="term" value="F:DNA-binding transcription factor activity, RNA polymerase II-specific"/>
    <property type="evidence" value="ECO:0007669"/>
    <property type="project" value="InterPro"/>
</dbReference>
<dbReference type="SMART" id="SM00066">
    <property type="entry name" value="GAL4"/>
    <property type="match status" value="1"/>
</dbReference>
<sequence>MERRTKVSRACDYCKKRKFKCSGVPPCNLCSKKHVECIFSIVDRRTTKAKSTTISTSISATTPINTTNSKIIKPSYSTSSTTTKPDILPEYIPKNLQPLLSFPLKKDDINEPTVKSSSETSSITQENGSASGLANNVGKNLRLLYDKDGKLRYIGESSPLSLAYEARKIFKAISGESDFTNDPDNVNIIDGIAHVRPAKVLPLPRRDHALIMINFFEANINSTWYIYNKRWLIEKLNEAFNEPLKTSPERMAAFHLIFSLGLMFAEKMNHPIIHEIGVESVNFFESGFELIRNILDDGRVWMSETSLLMYFYYQSTARRSSSWMMLGNAIRNAQALGLHRKAVNESFPDTEYVIHRKKLWKTLYTCDRISSILLGRPLTISDYDWDDFPDMEEPDQSQPNDISNICLNESVKISRILGHIVQNFYQNGIVNLLRAEKIAIDLKKWSINLPSIIQIDKVLDDHGQSPDDGFKVTKSDNYSILLVHMLQLYGIMLLGKPFFMYLLFKRNPTNCGTDKQEKVLKNFCAATIKASVLTIQVAHIFIQHNPQRTESYITANCCCKAGLILGLAILYRQTNPDYEKDEFSIGALLQQLQIARSILYFYSSTSQISKRLHSILDRLVRAVQPDVEAGGPSLPIPTPFQQGMTPSNVDSPPFRNQFDSPYNMPFENIMNFQQFFVPSATNSVTSDDHPQSLNATRLDEFMYNIGMNELLLEGKNDIK</sequence>
<evidence type="ECO:0000256" key="2">
    <source>
        <dbReference type="ARBA" id="ARBA00022723"/>
    </source>
</evidence>
<comment type="subcellular location">
    <subcellularLocation>
        <location evidence="1">Nucleus</location>
    </subcellularLocation>
</comment>
<gene>
    <name evidence="10" type="ORF">G210_1048</name>
</gene>
<evidence type="ECO:0000313" key="11">
    <source>
        <dbReference type="Proteomes" id="UP000011777"/>
    </source>
</evidence>
<dbReference type="Proteomes" id="UP000011777">
    <property type="component" value="Unassembled WGS sequence"/>
</dbReference>
<evidence type="ECO:0000256" key="8">
    <source>
        <dbReference type="SAM" id="MobiDB-lite"/>
    </source>
</evidence>
<dbReference type="Pfam" id="PF00172">
    <property type="entry name" value="Zn_clus"/>
    <property type="match status" value="1"/>
</dbReference>
<evidence type="ECO:0000256" key="6">
    <source>
        <dbReference type="ARBA" id="ARBA00023163"/>
    </source>
</evidence>
<dbReference type="SMART" id="SM00906">
    <property type="entry name" value="Fungal_trans"/>
    <property type="match status" value="1"/>
</dbReference>
<organism evidence="10 11">
    <name type="scientific">Candida maltosa (strain Xu316)</name>
    <name type="common">Yeast</name>
    <dbReference type="NCBI Taxonomy" id="1245528"/>
    <lineage>
        <taxon>Eukaryota</taxon>
        <taxon>Fungi</taxon>
        <taxon>Dikarya</taxon>
        <taxon>Ascomycota</taxon>
        <taxon>Saccharomycotina</taxon>
        <taxon>Pichiomycetes</taxon>
        <taxon>Debaryomycetaceae</taxon>
        <taxon>Candida/Lodderomyces clade</taxon>
        <taxon>Candida</taxon>
    </lineage>
</organism>
<keyword evidence="11" id="KW-1185">Reference proteome</keyword>
<dbReference type="OMA" id="IHRKDAN"/>
<dbReference type="InterPro" id="IPR007219">
    <property type="entry name" value="XnlR_reg_dom"/>
</dbReference>
<keyword evidence="4" id="KW-0805">Transcription regulation</keyword>
<keyword evidence="7" id="KW-0539">Nucleus</keyword>
<dbReference type="InterPro" id="IPR036864">
    <property type="entry name" value="Zn2-C6_fun-type_DNA-bd_sf"/>
</dbReference>
<feature type="domain" description="Zn(2)-C6 fungal-type" evidence="9">
    <location>
        <begin position="10"/>
        <end position="39"/>
    </location>
</feature>